<comment type="caution">
    <text evidence="1">The sequence shown here is derived from an EMBL/GenBank/DDBJ whole genome shotgun (WGS) entry which is preliminary data.</text>
</comment>
<dbReference type="EMBL" id="SUPK01000001">
    <property type="protein sequence ID" value="TJY44269.1"/>
    <property type="molecule type" value="Genomic_DNA"/>
</dbReference>
<gene>
    <name evidence="1" type="ORF">E5161_02455</name>
</gene>
<reference evidence="1 2" key="1">
    <citation type="submission" date="2019-04" db="EMBL/GenBank/DDBJ databases">
        <title>Cohnella sp. nov., isolated from soil.</title>
        <authorList>
            <person name="Kim W."/>
        </authorList>
    </citation>
    <scope>NUCLEOTIDE SEQUENCE [LARGE SCALE GENOMIC DNA]</scope>
    <source>
        <strain evidence="1 2">CAU 1483</strain>
    </source>
</reference>
<dbReference type="RefSeq" id="WP_136776059.1">
    <property type="nucleotide sequence ID" value="NZ_SUPK01000001.1"/>
</dbReference>
<evidence type="ECO:0000313" key="2">
    <source>
        <dbReference type="Proteomes" id="UP000309673"/>
    </source>
</evidence>
<accession>A0A4V5LSU2</accession>
<organism evidence="1 2">
    <name type="scientific">Cohnella pontilimi</name>
    <dbReference type="NCBI Taxonomy" id="2564100"/>
    <lineage>
        <taxon>Bacteria</taxon>
        <taxon>Bacillati</taxon>
        <taxon>Bacillota</taxon>
        <taxon>Bacilli</taxon>
        <taxon>Bacillales</taxon>
        <taxon>Paenibacillaceae</taxon>
        <taxon>Cohnella</taxon>
    </lineage>
</organism>
<evidence type="ECO:0000313" key="1">
    <source>
        <dbReference type="EMBL" id="TJY44269.1"/>
    </source>
</evidence>
<dbReference type="OrthoDB" id="2687448at2"/>
<keyword evidence="2" id="KW-1185">Reference proteome</keyword>
<dbReference type="Proteomes" id="UP000309673">
    <property type="component" value="Unassembled WGS sequence"/>
</dbReference>
<protein>
    <recommendedName>
        <fullName evidence="3">MarR family transcriptional regulator</fullName>
    </recommendedName>
</protein>
<name>A0A4V5LSU2_9BACL</name>
<dbReference type="AlphaFoldDB" id="A0A4V5LSU2"/>
<proteinExistence type="predicted"/>
<sequence length="67" mass="7621">MDEHYKRHTSLDADSLTYSEQMVLDAVKKRKVPVNDVSEIAKVCRLSEMQASVAVQLLTHKKLIPPQ</sequence>
<evidence type="ECO:0008006" key="3">
    <source>
        <dbReference type="Google" id="ProtNLM"/>
    </source>
</evidence>